<name>A0A1H3PPZ2_9FIRM</name>
<evidence type="ECO:0000313" key="3">
    <source>
        <dbReference type="EMBL" id="SDZ03030.1"/>
    </source>
</evidence>
<evidence type="ECO:0000256" key="1">
    <source>
        <dbReference type="ARBA" id="ARBA00023118"/>
    </source>
</evidence>
<keyword evidence="4" id="KW-1185">Reference proteome</keyword>
<dbReference type="EMBL" id="FNPV01000007">
    <property type="protein sequence ID" value="SDZ03030.1"/>
    <property type="molecule type" value="Genomic_DNA"/>
</dbReference>
<proteinExistence type="predicted"/>
<dbReference type="NCBIfam" id="TIGR01898">
    <property type="entry name" value="cas_TM1791_cmr6"/>
    <property type="match status" value="1"/>
</dbReference>
<organism evidence="3 4">
    <name type="scientific">Tindallia californiensis</name>
    <dbReference type="NCBI Taxonomy" id="159292"/>
    <lineage>
        <taxon>Bacteria</taxon>
        <taxon>Bacillati</taxon>
        <taxon>Bacillota</taxon>
        <taxon>Clostridia</taxon>
        <taxon>Peptostreptococcales</taxon>
        <taxon>Tindalliaceae</taxon>
        <taxon>Tindallia</taxon>
    </lineage>
</organism>
<evidence type="ECO:0000313" key="4">
    <source>
        <dbReference type="Proteomes" id="UP000199230"/>
    </source>
</evidence>
<feature type="domain" description="CRISPR type III-associated protein" evidence="2">
    <location>
        <begin position="95"/>
        <end position="269"/>
    </location>
</feature>
<dbReference type="Proteomes" id="UP000199230">
    <property type="component" value="Unassembled WGS sequence"/>
</dbReference>
<dbReference type="Pfam" id="PF03787">
    <property type="entry name" value="RAMPs"/>
    <property type="match status" value="1"/>
</dbReference>
<dbReference type="RefSeq" id="WP_093314148.1">
    <property type="nucleotide sequence ID" value="NZ_FNPV01000007.1"/>
</dbReference>
<dbReference type="OrthoDB" id="9813956at2"/>
<keyword evidence="1" id="KW-0051">Antiviral defense</keyword>
<accession>A0A1H3PPZ2</accession>
<gene>
    <name evidence="3" type="ORF">SAMN05192546_10714</name>
</gene>
<sequence>MTHYHPKDTRILMERKEAPLDHLHYKIHYFQVINHKEENGAERNKSVSSEIGLTKTQEKVMKQGRALREYAFGTLMSNHFVKGFKARINGRMIHGMGEEHVRETSLTIHPVYGIPYIPASSIKGALRNWAIHALFDGVEPKEEEEKGEQCDKKRAFFTIFGSQEQKGQVMFYDAFADEKTKVRPDVLTVHFPKYYGKAESPTDDQNPNPVNFYTVEEAYFEFYISTSANQRMPNSFCREELSELTITWLETMLKEQGIGSKTASGYGRFQDFIRRDMTKLKERLAEINKKKNVGLPSHNVKGLEEDITEMDLTILERINRLSSSNEDREESKKLWNELKETISSERDKEAAKALKKYWIENGQWLDTTDEKKIKKNKKAKRTRELQKMLL</sequence>
<evidence type="ECO:0000259" key="2">
    <source>
        <dbReference type="Pfam" id="PF03787"/>
    </source>
</evidence>
<dbReference type="AlphaFoldDB" id="A0A1H3PPZ2"/>
<dbReference type="STRING" id="159292.SAMN05192546_10714"/>
<protein>
    <submittedName>
        <fullName evidence="3">CRISPR-associated protein Cmr6</fullName>
    </submittedName>
</protein>
<dbReference type="InterPro" id="IPR005537">
    <property type="entry name" value="RAMP_III_fam"/>
</dbReference>
<dbReference type="PANTHER" id="PTHR39965">
    <property type="entry name" value="CRISPR SYSTEM CMR SUBUNIT CMR6"/>
    <property type="match status" value="1"/>
</dbReference>
<dbReference type="GO" id="GO:0051607">
    <property type="term" value="P:defense response to virus"/>
    <property type="evidence" value="ECO:0007669"/>
    <property type="project" value="UniProtKB-KW"/>
</dbReference>
<reference evidence="3 4" key="1">
    <citation type="submission" date="2016-10" db="EMBL/GenBank/DDBJ databases">
        <authorList>
            <person name="de Groot N.N."/>
        </authorList>
    </citation>
    <scope>NUCLEOTIDE SEQUENCE [LARGE SCALE GENOMIC DNA]</scope>
    <source>
        <strain evidence="3 4">APO</strain>
    </source>
</reference>
<dbReference type="PANTHER" id="PTHR39965:SF1">
    <property type="entry name" value="CRISPR SYSTEM CMR SUBUNIT CMR6"/>
    <property type="match status" value="1"/>
</dbReference>
<dbReference type="InterPro" id="IPR010172">
    <property type="entry name" value="CRISPR-assoc_prot_TM1791"/>
</dbReference>